<evidence type="ECO:0000313" key="4">
    <source>
        <dbReference type="EMBL" id="KAA9110393.1"/>
    </source>
</evidence>
<dbReference type="RefSeq" id="WP_150447169.1">
    <property type="nucleotide sequence ID" value="NZ_VYSA01000001.1"/>
</dbReference>
<dbReference type="Pfam" id="PF04203">
    <property type="entry name" value="Sortase"/>
    <property type="match status" value="1"/>
</dbReference>
<dbReference type="CDD" id="cd05829">
    <property type="entry name" value="Sortase_F"/>
    <property type="match status" value="1"/>
</dbReference>
<proteinExistence type="predicted"/>
<feature type="signal peptide" evidence="3">
    <location>
        <begin position="1"/>
        <end position="27"/>
    </location>
</feature>
<evidence type="ECO:0000256" key="1">
    <source>
        <dbReference type="ARBA" id="ARBA00022801"/>
    </source>
</evidence>
<keyword evidence="5" id="KW-1185">Reference proteome</keyword>
<dbReference type="Gene3D" id="2.40.260.10">
    <property type="entry name" value="Sortase"/>
    <property type="match status" value="1"/>
</dbReference>
<keyword evidence="3" id="KW-0732">Signal</keyword>
<accession>A0A5J5J6I3</accession>
<comment type="caution">
    <text evidence="4">The sequence shown here is derived from an EMBL/GenBank/DDBJ whole genome shotgun (WGS) entry which is preliminary data.</text>
</comment>
<dbReference type="InterPro" id="IPR023365">
    <property type="entry name" value="Sortase_dom-sf"/>
</dbReference>
<dbReference type="SUPFAM" id="SSF63817">
    <property type="entry name" value="Sortase"/>
    <property type="match status" value="1"/>
</dbReference>
<feature type="chain" id="PRO_5023887416" evidence="3">
    <location>
        <begin position="28"/>
        <end position="211"/>
    </location>
</feature>
<dbReference type="InterPro" id="IPR042001">
    <property type="entry name" value="Sortase_F"/>
</dbReference>
<dbReference type="GO" id="GO:0016787">
    <property type="term" value="F:hydrolase activity"/>
    <property type="evidence" value="ECO:0007669"/>
    <property type="project" value="UniProtKB-KW"/>
</dbReference>
<evidence type="ECO:0000256" key="2">
    <source>
        <dbReference type="SAM" id="MobiDB-lite"/>
    </source>
</evidence>
<evidence type="ECO:0000256" key="3">
    <source>
        <dbReference type="SAM" id="SignalP"/>
    </source>
</evidence>
<dbReference type="OrthoDB" id="525039at2"/>
<dbReference type="Proteomes" id="UP000325827">
    <property type="component" value="Unassembled WGS sequence"/>
</dbReference>
<keyword evidence="1" id="KW-0378">Hydrolase</keyword>
<name>A0A5J5J6I3_9MICO</name>
<organism evidence="4 5">
    <name type="scientific">Microbacterium rhizomatis</name>
    <dbReference type="NCBI Taxonomy" id="1631477"/>
    <lineage>
        <taxon>Bacteria</taxon>
        <taxon>Bacillati</taxon>
        <taxon>Actinomycetota</taxon>
        <taxon>Actinomycetes</taxon>
        <taxon>Micrococcales</taxon>
        <taxon>Microbacteriaceae</taxon>
        <taxon>Microbacterium</taxon>
    </lineage>
</organism>
<protein>
    <submittedName>
        <fullName evidence="4">Class F sortase</fullName>
    </submittedName>
</protein>
<dbReference type="AlphaFoldDB" id="A0A5J5J6I3"/>
<dbReference type="InterPro" id="IPR005754">
    <property type="entry name" value="Sortase"/>
</dbReference>
<reference evidence="5" key="1">
    <citation type="submission" date="2019-09" db="EMBL/GenBank/DDBJ databases">
        <title>Mumia zhuanghuii sp. nov. isolated from the intestinal contents of plateau pika (Ochotona curzoniae) in the Qinghai-Tibet plateau of China.</title>
        <authorList>
            <person name="Tian Z."/>
        </authorList>
    </citation>
    <scope>NUCLEOTIDE SEQUENCE [LARGE SCALE GENOMIC DNA]</scope>
    <source>
        <strain evidence="5">JCM 30598</strain>
    </source>
</reference>
<feature type="region of interest" description="Disordered" evidence="2">
    <location>
        <begin position="27"/>
        <end position="63"/>
    </location>
</feature>
<sequence length="211" mass="21497">MRRSQASLIAIALTAVVLSGCSSPAPAAAPPIVSESATTPPPRQTAPADIPRSAATLAPPTQGDPPVGVAISAIGIDVPVIPVGVESDGFMELPPDPAIAGWYRYGPDPSTGQGNTVIAAHIDSPDYPIGPFASLRDVPAGSEVVVATTGGGMLRYAVESITYYPKAELPTAALFERTGPPALVLITCGGEFDSSTGHYRDNVVMIAKPVA</sequence>
<gene>
    <name evidence="4" type="ORF">F6B43_01490</name>
</gene>
<dbReference type="PROSITE" id="PS51257">
    <property type="entry name" value="PROKAR_LIPOPROTEIN"/>
    <property type="match status" value="1"/>
</dbReference>
<dbReference type="EMBL" id="VYSA01000001">
    <property type="protein sequence ID" value="KAA9110393.1"/>
    <property type="molecule type" value="Genomic_DNA"/>
</dbReference>
<evidence type="ECO:0000313" key="5">
    <source>
        <dbReference type="Proteomes" id="UP000325827"/>
    </source>
</evidence>